<sequence length="80" mass="8567">MDANMSVVQISIFSNSNSSEALEVEVEGETKKLMFVPPGSTTNLIGKGITSVKIVTQGNELSYVEGKYVISTTLQLIKNG</sequence>
<protein>
    <recommendedName>
        <fullName evidence="1">Endospore appendages core domain-containing protein</fullName>
    </recommendedName>
</protein>
<dbReference type="Proteomes" id="UP000615455">
    <property type="component" value="Unassembled WGS sequence"/>
</dbReference>
<reference evidence="3" key="1">
    <citation type="journal article" date="2019" name="Int. J. Syst. Evol. Microbiol.">
        <title>The Global Catalogue of Microorganisms (GCM) 10K type strain sequencing project: providing services to taxonomists for standard genome sequencing and annotation.</title>
        <authorList>
            <consortium name="The Broad Institute Genomics Platform"/>
            <consortium name="The Broad Institute Genome Sequencing Center for Infectious Disease"/>
            <person name="Wu L."/>
            <person name="Ma J."/>
        </authorList>
    </citation>
    <scope>NUCLEOTIDE SEQUENCE [LARGE SCALE GENOMIC DNA]</scope>
    <source>
        <strain evidence="3">CGMCC 1.15043</strain>
    </source>
</reference>
<evidence type="ECO:0000259" key="1">
    <source>
        <dbReference type="Pfam" id="PF13157"/>
    </source>
</evidence>
<evidence type="ECO:0000313" key="2">
    <source>
        <dbReference type="EMBL" id="GFZ90668.1"/>
    </source>
</evidence>
<organism evidence="2 3">
    <name type="scientific">Paenibacillus marchantiophytorum</name>
    <dbReference type="NCBI Taxonomy" id="1619310"/>
    <lineage>
        <taxon>Bacteria</taxon>
        <taxon>Bacillati</taxon>
        <taxon>Bacillota</taxon>
        <taxon>Bacilli</taxon>
        <taxon>Bacillales</taxon>
        <taxon>Paenibacillaceae</taxon>
        <taxon>Paenibacillus</taxon>
    </lineage>
</organism>
<evidence type="ECO:0000313" key="3">
    <source>
        <dbReference type="Proteomes" id="UP000615455"/>
    </source>
</evidence>
<dbReference type="EMBL" id="BMHE01000022">
    <property type="protein sequence ID" value="GFZ90668.1"/>
    <property type="molecule type" value="Genomic_DNA"/>
</dbReference>
<accession>A0ABQ1EXG9</accession>
<dbReference type="Pfam" id="PF13157">
    <property type="entry name" value="Enas"/>
    <property type="match status" value="1"/>
</dbReference>
<proteinExistence type="predicted"/>
<feature type="domain" description="Endospore appendages core" evidence="1">
    <location>
        <begin position="10"/>
        <end position="74"/>
    </location>
</feature>
<name>A0ABQ1EXG9_9BACL</name>
<keyword evidence="3" id="KW-1185">Reference proteome</keyword>
<dbReference type="InterPro" id="IPR025055">
    <property type="entry name" value="Ena_core"/>
</dbReference>
<comment type="caution">
    <text evidence="2">The sequence shown here is derived from an EMBL/GenBank/DDBJ whole genome shotgun (WGS) entry which is preliminary data.</text>
</comment>
<gene>
    <name evidence="2" type="ORF">GCM10008018_41340</name>
</gene>